<comment type="caution">
    <text evidence="2">The sequence shown here is derived from an EMBL/GenBank/DDBJ whole genome shotgun (WGS) entry which is preliminary data.</text>
</comment>
<sequence length="174" mass="20163">MVKIVCNILFIISCIFIFTFSVNVYANTQSSSLVDKYSEGGYKSLDSAVHAFEKYYKTEVKLPTIPSTISFTHKFGKFYVDSEYNLNTTLNLIFVNEHIKENIFKIDIRSLKHKLDFEGESYPLKDGSKGVYFEHQIYKFFVFEKNNLQYMFGIHKKGADSIKPELLVEMANSI</sequence>
<evidence type="ECO:0000313" key="3">
    <source>
        <dbReference type="Proteomes" id="UP000234956"/>
    </source>
</evidence>
<gene>
    <name evidence="2" type="ORF">CRI88_11150</name>
</gene>
<organism evidence="2 3">
    <name type="scientific">Lysinibacillus fusiformis</name>
    <dbReference type="NCBI Taxonomy" id="28031"/>
    <lineage>
        <taxon>Bacteria</taxon>
        <taxon>Bacillati</taxon>
        <taxon>Bacillota</taxon>
        <taxon>Bacilli</taxon>
        <taxon>Bacillales</taxon>
        <taxon>Bacillaceae</taxon>
        <taxon>Lysinibacillus</taxon>
    </lineage>
</organism>
<name>A0A2I0UYX9_9BACI</name>
<dbReference type="Proteomes" id="UP000234956">
    <property type="component" value="Unassembled WGS sequence"/>
</dbReference>
<keyword evidence="1" id="KW-0472">Membrane</keyword>
<keyword evidence="1" id="KW-1133">Transmembrane helix</keyword>
<keyword evidence="1" id="KW-0812">Transmembrane</keyword>
<proteinExistence type="predicted"/>
<dbReference type="EMBL" id="PDFK01000003">
    <property type="protein sequence ID" value="PKU51275.1"/>
    <property type="molecule type" value="Genomic_DNA"/>
</dbReference>
<evidence type="ECO:0000313" key="2">
    <source>
        <dbReference type="EMBL" id="PKU51275.1"/>
    </source>
</evidence>
<evidence type="ECO:0000256" key="1">
    <source>
        <dbReference type="SAM" id="Phobius"/>
    </source>
</evidence>
<dbReference type="AlphaFoldDB" id="A0A2I0UYX9"/>
<dbReference type="RefSeq" id="WP_089932221.1">
    <property type="nucleotide sequence ID" value="NZ_JAZBNI010000002.1"/>
</dbReference>
<feature type="transmembrane region" description="Helical" evidence="1">
    <location>
        <begin position="7"/>
        <end position="26"/>
    </location>
</feature>
<reference evidence="2 3" key="1">
    <citation type="submission" date="2017-10" db="EMBL/GenBank/DDBJ databases">
        <title>Draft genome of Lysinibacillus fusiformis strain Juneja, a laboratory-derived pathogen of Drosophila melanogaster.</title>
        <authorList>
            <person name="Smith B.R."/>
            <person name="Unckless R.L."/>
        </authorList>
    </citation>
    <scope>NUCLEOTIDE SEQUENCE [LARGE SCALE GENOMIC DNA]</scope>
    <source>
        <strain evidence="2 3">Juneja</strain>
    </source>
</reference>
<protein>
    <submittedName>
        <fullName evidence="2">Carbon monoxide dehydrogenase</fullName>
    </submittedName>
</protein>
<accession>A0A2I0UYX9</accession>